<dbReference type="InterPro" id="IPR001309">
    <property type="entry name" value="Pept_C14_p20"/>
</dbReference>
<dbReference type="SMART" id="SM00115">
    <property type="entry name" value="CASc"/>
    <property type="match status" value="1"/>
</dbReference>
<sequence>MSSSCETLSETETNKLKKLVADLKLRGDLNNSTEILADDLSDLSEDDDNLYPDGENGKGLKLIQLELKPTTNPKIKQLFSDTDKVFSMTKKGGRALIINNKNFVERPDLCREGSDADVENMSLMLKSLKFDVVTHTDLTAQVCSNIEVNPERSGLAAAQEEETEAVSSTHSEADDDDIVYPETPSVIRPIRPVFPPEYRIEEHMTRLDVDNLLVLKSNVCSSKRHPEYGSPMIRALVSSIYKHACHRDLYTIFQQVQTKLVKKLYADEDSERSRNLIVIWNTLPPRKRLYLFPGFDGFGEEAKS</sequence>
<feature type="region of interest" description="Disordered" evidence="6">
    <location>
        <begin position="153"/>
        <end position="179"/>
    </location>
</feature>
<keyword evidence="4" id="KW-0378">Hydrolase</keyword>
<dbReference type="PANTHER" id="PTHR47901">
    <property type="entry name" value="CASPASE RECRUITMENT DOMAIN-CONTAINING PROTEIN 18"/>
    <property type="match status" value="1"/>
</dbReference>
<feature type="domain" description="Caspase family p20" evidence="8">
    <location>
        <begin position="91"/>
        <end position="141"/>
    </location>
</feature>
<dbReference type="Gene3D" id="3.30.70.1470">
    <property type="entry name" value="Caspase-like"/>
    <property type="match status" value="1"/>
</dbReference>
<dbReference type="SUPFAM" id="SSF52129">
    <property type="entry name" value="Caspase-like"/>
    <property type="match status" value="2"/>
</dbReference>
<reference evidence="9" key="1">
    <citation type="submission" date="2020-06" db="EMBL/GenBank/DDBJ databases">
        <title>Draft genome of Bugula neritina, a colonial animal packing powerful symbionts and potential medicines.</title>
        <authorList>
            <person name="Rayko M."/>
        </authorList>
    </citation>
    <scope>NUCLEOTIDE SEQUENCE [LARGE SCALE GENOMIC DNA]</scope>
    <source>
        <strain evidence="9">Kwan_BN1</strain>
    </source>
</reference>
<dbReference type="InterPro" id="IPR002138">
    <property type="entry name" value="Pept_C14_p10"/>
</dbReference>
<dbReference type="PROSITE" id="PS50208">
    <property type="entry name" value="CASPASE_P20"/>
    <property type="match status" value="1"/>
</dbReference>
<protein>
    <submittedName>
        <fullName evidence="9">Uncharacterized protein</fullName>
    </submittedName>
</protein>
<keyword evidence="2" id="KW-0645">Protease</keyword>
<gene>
    <name evidence="9" type="ORF">EB796_011571</name>
</gene>
<dbReference type="AlphaFoldDB" id="A0A7J7JWS5"/>
<dbReference type="GO" id="GO:0006508">
    <property type="term" value="P:proteolysis"/>
    <property type="evidence" value="ECO:0007669"/>
    <property type="project" value="UniProtKB-KW"/>
</dbReference>
<evidence type="ECO:0000256" key="4">
    <source>
        <dbReference type="ARBA" id="ARBA00022801"/>
    </source>
</evidence>
<comment type="similarity">
    <text evidence="1 5">Belongs to the peptidase C14A family.</text>
</comment>
<dbReference type="Gene3D" id="3.40.50.1460">
    <property type="match status" value="1"/>
</dbReference>
<dbReference type="Proteomes" id="UP000593567">
    <property type="component" value="Unassembled WGS sequence"/>
</dbReference>
<dbReference type="InterPro" id="IPR002398">
    <property type="entry name" value="Pept_C14"/>
</dbReference>
<dbReference type="PANTHER" id="PTHR47901:SF8">
    <property type="entry name" value="CASPASE-3"/>
    <property type="match status" value="1"/>
</dbReference>
<evidence type="ECO:0000256" key="3">
    <source>
        <dbReference type="ARBA" id="ARBA00022703"/>
    </source>
</evidence>
<dbReference type="InterPro" id="IPR011600">
    <property type="entry name" value="Pept_C14_caspase"/>
</dbReference>
<evidence type="ECO:0000313" key="9">
    <source>
        <dbReference type="EMBL" id="KAF6030131.1"/>
    </source>
</evidence>
<dbReference type="GO" id="GO:0006915">
    <property type="term" value="P:apoptotic process"/>
    <property type="evidence" value="ECO:0007669"/>
    <property type="project" value="UniProtKB-KW"/>
</dbReference>
<accession>A0A7J7JWS5</accession>
<dbReference type="Pfam" id="PF00656">
    <property type="entry name" value="Peptidase_C14"/>
    <property type="match status" value="1"/>
</dbReference>
<evidence type="ECO:0000256" key="5">
    <source>
        <dbReference type="RuleBase" id="RU003971"/>
    </source>
</evidence>
<keyword evidence="3" id="KW-0053">Apoptosis</keyword>
<evidence type="ECO:0000256" key="1">
    <source>
        <dbReference type="ARBA" id="ARBA00010134"/>
    </source>
</evidence>
<evidence type="ECO:0000313" key="10">
    <source>
        <dbReference type="Proteomes" id="UP000593567"/>
    </source>
</evidence>
<comment type="caution">
    <text evidence="9">The sequence shown here is derived from an EMBL/GenBank/DDBJ whole genome shotgun (WGS) entry which is preliminary data.</text>
</comment>
<dbReference type="InterPro" id="IPR015917">
    <property type="entry name" value="Pept_C14A"/>
</dbReference>
<keyword evidence="10" id="KW-1185">Reference proteome</keyword>
<organism evidence="9 10">
    <name type="scientific">Bugula neritina</name>
    <name type="common">Brown bryozoan</name>
    <name type="synonym">Sertularia neritina</name>
    <dbReference type="NCBI Taxonomy" id="10212"/>
    <lineage>
        <taxon>Eukaryota</taxon>
        <taxon>Metazoa</taxon>
        <taxon>Spiralia</taxon>
        <taxon>Lophotrochozoa</taxon>
        <taxon>Bryozoa</taxon>
        <taxon>Gymnolaemata</taxon>
        <taxon>Cheilostomatida</taxon>
        <taxon>Flustrina</taxon>
        <taxon>Buguloidea</taxon>
        <taxon>Bugulidae</taxon>
        <taxon>Bugula</taxon>
    </lineage>
</organism>
<dbReference type="InterPro" id="IPR029030">
    <property type="entry name" value="Caspase-like_dom_sf"/>
</dbReference>
<name>A0A7J7JWS5_BUGNE</name>
<evidence type="ECO:0000259" key="7">
    <source>
        <dbReference type="PROSITE" id="PS50207"/>
    </source>
</evidence>
<evidence type="ECO:0000256" key="2">
    <source>
        <dbReference type="ARBA" id="ARBA00022670"/>
    </source>
</evidence>
<proteinExistence type="inferred from homology"/>
<feature type="domain" description="Caspase family p10" evidence="7">
    <location>
        <begin position="222"/>
        <end position="293"/>
    </location>
</feature>
<evidence type="ECO:0000259" key="8">
    <source>
        <dbReference type="PROSITE" id="PS50208"/>
    </source>
</evidence>
<dbReference type="GO" id="GO:0004197">
    <property type="term" value="F:cysteine-type endopeptidase activity"/>
    <property type="evidence" value="ECO:0007669"/>
    <property type="project" value="InterPro"/>
</dbReference>
<evidence type="ECO:0000256" key="6">
    <source>
        <dbReference type="SAM" id="MobiDB-lite"/>
    </source>
</evidence>
<dbReference type="OrthoDB" id="6162091at2759"/>
<dbReference type="EMBL" id="VXIV02001750">
    <property type="protein sequence ID" value="KAF6030131.1"/>
    <property type="molecule type" value="Genomic_DNA"/>
</dbReference>
<dbReference type="PROSITE" id="PS50207">
    <property type="entry name" value="CASPASE_P10"/>
    <property type="match status" value="1"/>
</dbReference>
<dbReference type="PRINTS" id="PR00376">
    <property type="entry name" value="IL1BCENZYME"/>
</dbReference>